<feature type="transmembrane region" description="Helical" evidence="1">
    <location>
        <begin position="383"/>
        <end position="404"/>
    </location>
</feature>
<evidence type="ECO:0000256" key="1">
    <source>
        <dbReference type="SAM" id="Phobius"/>
    </source>
</evidence>
<name>A0A7I8VE35_9ANNE</name>
<keyword evidence="1" id="KW-1133">Transmembrane helix</keyword>
<feature type="signal peptide" evidence="2">
    <location>
        <begin position="1"/>
        <end position="19"/>
    </location>
</feature>
<evidence type="ECO:0000256" key="2">
    <source>
        <dbReference type="SAM" id="SignalP"/>
    </source>
</evidence>
<dbReference type="AlphaFoldDB" id="A0A7I8VE35"/>
<evidence type="ECO:0000313" key="3">
    <source>
        <dbReference type="EMBL" id="CAD5113944.1"/>
    </source>
</evidence>
<protein>
    <submittedName>
        <fullName evidence="3">DgyrCDS3105</fullName>
    </submittedName>
</protein>
<gene>
    <name evidence="3" type="ORF">DGYR_LOCUS2845</name>
</gene>
<dbReference type="EMBL" id="CAJFCJ010000004">
    <property type="protein sequence ID" value="CAD5113944.1"/>
    <property type="molecule type" value="Genomic_DNA"/>
</dbReference>
<accession>A0A7I8VE35</accession>
<feature type="chain" id="PRO_5029541638" evidence="2">
    <location>
        <begin position="20"/>
        <end position="499"/>
    </location>
</feature>
<keyword evidence="4" id="KW-1185">Reference proteome</keyword>
<comment type="caution">
    <text evidence="3">The sequence shown here is derived from an EMBL/GenBank/DDBJ whole genome shotgun (WGS) entry which is preliminary data.</text>
</comment>
<sequence>MLLLTRLFFLSCLISLSTSYCNIPNSWRFTFYNGNENWPLKWFTGYIEQNENILEFQKDSFTWKSNSYACRDMTYTIDGNIKEYYIFYEEEKPGFPSGCMKIIKADDLHLFVVFFKNDIVTTEASHCLLQLNLLKIKKYAAIWFVNYPSLHSRINCPIPEGNYDILFIGSGTITNCRNMPNVSIKGSNMKFSSCQNDSIHFDFPYNRKFECRSEVNGSFFDSDANGNLLLLMTVDNLDSQISSVYYCVRYLKVNGTWFLSFNIQDKLNGNACLYGHNFYSSELSKYSAIKLDEESSLLTTSIYETTRRKISTHAEIESTASQQPEAETTTLHVAVKTSISTVYIDDTTYSLYNQSTPVLVRSTPPFFWKPSTTASSDLPPSQIAAIVFISLLGLIIIALLAKGFSEWWRHCQSKTSKRDNISSNNFIESVEFTETSRQDADGNAGEAEQTELTWEIGGKDGTNFPTFPKAFYIQHKKQADPTSLNTGLYDSQDSSAIYY</sequence>
<dbReference type="Proteomes" id="UP000549394">
    <property type="component" value="Unassembled WGS sequence"/>
</dbReference>
<proteinExistence type="predicted"/>
<keyword evidence="1" id="KW-0472">Membrane</keyword>
<keyword evidence="1" id="KW-0812">Transmembrane</keyword>
<organism evidence="3 4">
    <name type="scientific">Dimorphilus gyrociliatus</name>
    <dbReference type="NCBI Taxonomy" id="2664684"/>
    <lineage>
        <taxon>Eukaryota</taxon>
        <taxon>Metazoa</taxon>
        <taxon>Spiralia</taxon>
        <taxon>Lophotrochozoa</taxon>
        <taxon>Annelida</taxon>
        <taxon>Polychaeta</taxon>
        <taxon>Polychaeta incertae sedis</taxon>
        <taxon>Dinophilidae</taxon>
        <taxon>Dimorphilus</taxon>
    </lineage>
</organism>
<reference evidence="3 4" key="1">
    <citation type="submission" date="2020-08" db="EMBL/GenBank/DDBJ databases">
        <authorList>
            <person name="Hejnol A."/>
        </authorList>
    </citation>
    <scope>NUCLEOTIDE SEQUENCE [LARGE SCALE GENOMIC DNA]</scope>
</reference>
<evidence type="ECO:0000313" key="4">
    <source>
        <dbReference type="Proteomes" id="UP000549394"/>
    </source>
</evidence>
<keyword evidence="2" id="KW-0732">Signal</keyword>